<proteinExistence type="predicted"/>
<evidence type="ECO:0000313" key="2">
    <source>
        <dbReference type="Proteomes" id="UP000308600"/>
    </source>
</evidence>
<evidence type="ECO:0000313" key="1">
    <source>
        <dbReference type="EMBL" id="TFK73056.1"/>
    </source>
</evidence>
<name>A0ACD3B5H3_9AGAR</name>
<protein>
    <submittedName>
        <fullName evidence="1">Acetyl-CoA synthetase-like protein</fullName>
    </submittedName>
</protein>
<dbReference type="Proteomes" id="UP000308600">
    <property type="component" value="Unassembled WGS sequence"/>
</dbReference>
<gene>
    <name evidence="1" type="ORF">BDN72DRAFT_258519</name>
</gene>
<dbReference type="EMBL" id="ML208279">
    <property type="protein sequence ID" value="TFK73056.1"/>
    <property type="molecule type" value="Genomic_DNA"/>
</dbReference>
<reference evidence="1 2" key="1">
    <citation type="journal article" date="2019" name="Nat. Ecol. Evol.">
        <title>Megaphylogeny resolves global patterns of mushroom evolution.</title>
        <authorList>
            <person name="Varga T."/>
            <person name="Krizsan K."/>
            <person name="Foldi C."/>
            <person name="Dima B."/>
            <person name="Sanchez-Garcia M."/>
            <person name="Sanchez-Ramirez S."/>
            <person name="Szollosi G.J."/>
            <person name="Szarkandi J.G."/>
            <person name="Papp V."/>
            <person name="Albert L."/>
            <person name="Andreopoulos W."/>
            <person name="Angelini C."/>
            <person name="Antonin V."/>
            <person name="Barry K.W."/>
            <person name="Bougher N.L."/>
            <person name="Buchanan P."/>
            <person name="Buyck B."/>
            <person name="Bense V."/>
            <person name="Catcheside P."/>
            <person name="Chovatia M."/>
            <person name="Cooper J."/>
            <person name="Damon W."/>
            <person name="Desjardin D."/>
            <person name="Finy P."/>
            <person name="Geml J."/>
            <person name="Haridas S."/>
            <person name="Hughes K."/>
            <person name="Justo A."/>
            <person name="Karasinski D."/>
            <person name="Kautmanova I."/>
            <person name="Kiss B."/>
            <person name="Kocsube S."/>
            <person name="Kotiranta H."/>
            <person name="LaButti K.M."/>
            <person name="Lechner B.E."/>
            <person name="Liimatainen K."/>
            <person name="Lipzen A."/>
            <person name="Lukacs Z."/>
            <person name="Mihaltcheva S."/>
            <person name="Morgado L.N."/>
            <person name="Niskanen T."/>
            <person name="Noordeloos M.E."/>
            <person name="Ohm R.A."/>
            <person name="Ortiz-Santana B."/>
            <person name="Ovrebo C."/>
            <person name="Racz N."/>
            <person name="Riley R."/>
            <person name="Savchenko A."/>
            <person name="Shiryaev A."/>
            <person name="Soop K."/>
            <person name="Spirin V."/>
            <person name="Szebenyi C."/>
            <person name="Tomsovsky M."/>
            <person name="Tulloss R.E."/>
            <person name="Uehling J."/>
            <person name="Grigoriev I.V."/>
            <person name="Vagvolgyi C."/>
            <person name="Papp T."/>
            <person name="Martin F.M."/>
            <person name="Miettinen O."/>
            <person name="Hibbett D.S."/>
            <person name="Nagy L.G."/>
        </authorList>
    </citation>
    <scope>NUCLEOTIDE SEQUENCE [LARGE SCALE GENOMIC DNA]</scope>
    <source>
        <strain evidence="1 2">NL-1719</strain>
    </source>
</reference>
<organism evidence="1 2">
    <name type="scientific">Pluteus cervinus</name>
    <dbReference type="NCBI Taxonomy" id="181527"/>
    <lineage>
        <taxon>Eukaryota</taxon>
        <taxon>Fungi</taxon>
        <taxon>Dikarya</taxon>
        <taxon>Basidiomycota</taxon>
        <taxon>Agaricomycotina</taxon>
        <taxon>Agaricomycetes</taxon>
        <taxon>Agaricomycetidae</taxon>
        <taxon>Agaricales</taxon>
        <taxon>Pluteineae</taxon>
        <taxon>Pluteaceae</taxon>
        <taxon>Pluteus</taxon>
    </lineage>
</organism>
<keyword evidence="2" id="KW-1185">Reference proteome</keyword>
<sequence>MTRSPSDILASAAQEYHDRPLFKIPRVDPRSGNITEYTSISYSQFAADVDTYARHWCRILRKDGVARGSVVGLWLGGFTTTDVLHIYGLSRAGYIPQLFSLRLPNPTVIYELLHRANAKALIFDHSYKHLVDQCPIPCHVAVGVDAVDPRNEPLPPRPVITAKDTLFIFHTSGSTSGSPKLVPCGYQWLVSTVQKSHLICRPRDRSRQDVTAWMGSMCHIAQEFMLIGAIQHGTCIVQPTKPGFDSAELFDMVGRCGLNRLNQFGSYLGGHLRNSHMDPKLLHVLKSLDDVLYTGLALPVEEERWAVSSGIKLRNLFGNTECGAMLLSVEGNPSLVKPLEGFSYRFVPHFNTQPEPNAHQSSGRLYELVILSDSPDCPAPSLRHADGHFHTGDLFREASNGRYIPHGRDDDWIKSENSLRCDTKSIEDHARLHCKALIGECIVVGSGRPSPAMFVEPSPSSANEDPERLRRKIWSRIREFHGKRYLHESLIPELIIIVPAMSLPRTATKGNVRRQAVEEAYKGNLDQLYASLATKARR</sequence>
<accession>A0ACD3B5H3</accession>